<accession>A0AAE0ERI5</accession>
<protein>
    <submittedName>
        <fullName evidence="1">Uncharacterized protein</fullName>
    </submittedName>
</protein>
<sequence length="164" mass="18307">MGMYHSTSGNCGFEPYEKPTRCTMDKQVLIQTLQLEEGLRNCQETQDAYTQALHNQDLLHLATITERLQIRALVQTGVILPSSSSQDVKQALIALHNARFQYAQDPTVNAITVYQRQNRSRQGTLRLGDAAPDVPLFTTEDEPTSLAKYDSWNKPLVLIVGSAS</sequence>
<keyword evidence="2" id="KW-1185">Reference proteome</keyword>
<comment type="caution">
    <text evidence="1">The sequence shown here is derived from an EMBL/GenBank/DDBJ whole genome shotgun (WGS) entry which is preliminary data.</text>
</comment>
<dbReference type="AlphaFoldDB" id="A0AAE0ERI5"/>
<dbReference type="EMBL" id="LGRX02035128">
    <property type="protein sequence ID" value="KAK3236200.1"/>
    <property type="molecule type" value="Genomic_DNA"/>
</dbReference>
<name>A0AAE0ERI5_9CHLO</name>
<dbReference type="Proteomes" id="UP001190700">
    <property type="component" value="Unassembled WGS sequence"/>
</dbReference>
<evidence type="ECO:0000313" key="2">
    <source>
        <dbReference type="Proteomes" id="UP001190700"/>
    </source>
</evidence>
<reference evidence="1 2" key="1">
    <citation type="journal article" date="2015" name="Genome Biol. Evol.">
        <title>Comparative Genomics of a Bacterivorous Green Alga Reveals Evolutionary Causalities and Consequences of Phago-Mixotrophic Mode of Nutrition.</title>
        <authorList>
            <person name="Burns J.A."/>
            <person name="Paasch A."/>
            <person name="Narechania A."/>
            <person name="Kim E."/>
        </authorList>
    </citation>
    <scope>NUCLEOTIDE SEQUENCE [LARGE SCALE GENOMIC DNA]</scope>
    <source>
        <strain evidence="1 2">PLY_AMNH</strain>
    </source>
</reference>
<proteinExistence type="predicted"/>
<organism evidence="1 2">
    <name type="scientific">Cymbomonas tetramitiformis</name>
    <dbReference type="NCBI Taxonomy" id="36881"/>
    <lineage>
        <taxon>Eukaryota</taxon>
        <taxon>Viridiplantae</taxon>
        <taxon>Chlorophyta</taxon>
        <taxon>Pyramimonadophyceae</taxon>
        <taxon>Pyramimonadales</taxon>
        <taxon>Pyramimonadaceae</taxon>
        <taxon>Cymbomonas</taxon>
    </lineage>
</organism>
<gene>
    <name evidence="1" type="ORF">CYMTET_53645</name>
</gene>
<evidence type="ECO:0000313" key="1">
    <source>
        <dbReference type="EMBL" id="KAK3236200.1"/>
    </source>
</evidence>